<protein>
    <submittedName>
        <fullName evidence="6">ABC transporter related protein</fullName>
    </submittedName>
</protein>
<sequence>MKAFELENLHKRYGKVVALRGLTVEAPTGAIGLLGPNGAGKTTMIRALLGLITFEEGQGRVLGRDIRRERLAIREIVGFAPEDECLFPGLQGVEFVCYAGELCGMPRKDALRRAHEMLDYVGLGEARYRPVEGYSTGMKQRLKIASALVHDPKLLILDEPTNGMDPEGRREILELARDLSRNKGMSLLFSSHLLPDVEAVCDHVLVMGGGRLLLSGSIAELTRRERIRYVVKVKSHVAEYRRALEALGATTETREDQGRDEFLAEPPAGRDVEIFWETARGTGIQVRRLQRERTTLEQVFLQAVADAGSPNANEAKTAEVETEFAAESVGAV</sequence>
<feature type="domain" description="ABC transporter" evidence="5">
    <location>
        <begin position="4"/>
        <end position="234"/>
    </location>
</feature>
<reference key="1">
    <citation type="submission" date="2010-11" db="EMBL/GenBank/DDBJ databases">
        <title>The complete sequence of chromosome of Isophaera pallida ATCC 43644.</title>
        <authorList>
            <consortium name="US DOE Joint Genome Institute (JGI-PGF)"/>
            <person name="Lucas S."/>
            <person name="Copeland A."/>
            <person name="Lapidus A."/>
            <person name="Bruce D."/>
            <person name="Goodwin L."/>
            <person name="Pitluck S."/>
            <person name="Kyrpides N."/>
            <person name="Mavromatis K."/>
            <person name="Pagani I."/>
            <person name="Ivanova N."/>
            <person name="Saunders E."/>
            <person name="Brettin T."/>
            <person name="Detter J.C."/>
            <person name="Han C."/>
            <person name="Tapia R."/>
            <person name="Land M."/>
            <person name="Hauser L."/>
            <person name="Markowitz V."/>
            <person name="Cheng J.-F."/>
            <person name="Hugenholtz P."/>
            <person name="Woyke T."/>
            <person name="Wu D."/>
            <person name="Eisen J.A."/>
        </authorList>
    </citation>
    <scope>NUCLEOTIDE SEQUENCE</scope>
    <source>
        <strain>ATCC 43644</strain>
    </source>
</reference>
<keyword evidence="4" id="KW-0067">ATP-binding</keyword>
<dbReference type="SMART" id="SM00382">
    <property type="entry name" value="AAA"/>
    <property type="match status" value="1"/>
</dbReference>
<comment type="similarity">
    <text evidence="1">Belongs to the ABC transporter superfamily.</text>
</comment>
<reference evidence="6 7" key="2">
    <citation type="journal article" date="2011" name="Stand. Genomic Sci.">
        <title>Complete genome sequence of Isosphaera pallida type strain (IS1B).</title>
        <authorList>
            <consortium name="US DOE Joint Genome Institute (JGI-PGF)"/>
            <person name="Goker M."/>
            <person name="Cleland D."/>
            <person name="Saunders E."/>
            <person name="Lapidus A."/>
            <person name="Nolan M."/>
            <person name="Lucas S."/>
            <person name="Hammon N."/>
            <person name="Deshpande S."/>
            <person name="Cheng J.F."/>
            <person name="Tapia R."/>
            <person name="Han C."/>
            <person name="Goodwin L."/>
            <person name="Pitluck S."/>
            <person name="Liolios K."/>
            <person name="Pagani I."/>
            <person name="Ivanova N."/>
            <person name="Mavromatis K."/>
            <person name="Pati A."/>
            <person name="Chen A."/>
            <person name="Palaniappan K."/>
            <person name="Land M."/>
            <person name="Hauser L."/>
            <person name="Chang Y.J."/>
            <person name="Jeffries C.D."/>
            <person name="Detter J.C."/>
            <person name="Beck B."/>
            <person name="Woyke T."/>
            <person name="Bristow J."/>
            <person name="Eisen J.A."/>
            <person name="Markowitz V."/>
            <person name="Hugenholtz P."/>
            <person name="Kyrpides N.C."/>
            <person name="Klenk H.P."/>
        </authorList>
    </citation>
    <scope>NUCLEOTIDE SEQUENCE [LARGE SCALE GENOMIC DNA]</scope>
    <source>
        <strain evidence="7">ATCC 43644 / DSM 9630 / IS1B</strain>
    </source>
</reference>
<dbReference type="InterPro" id="IPR003593">
    <property type="entry name" value="AAA+_ATPase"/>
</dbReference>
<dbReference type="PROSITE" id="PS50893">
    <property type="entry name" value="ABC_TRANSPORTER_2"/>
    <property type="match status" value="1"/>
</dbReference>
<proteinExistence type="inferred from homology"/>
<dbReference type="InParanoid" id="E8R490"/>
<gene>
    <name evidence="6" type="ordered locus">Isop_2111</name>
</gene>
<dbReference type="OrthoDB" id="9804819at2"/>
<dbReference type="KEGG" id="ipa:Isop_2111"/>
<evidence type="ECO:0000313" key="7">
    <source>
        <dbReference type="Proteomes" id="UP000008631"/>
    </source>
</evidence>
<dbReference type="RefSeq" id="WP_013564979.1">
    <property type="nucleotide sequence ID" value="NC_014962.1"/>
</dbReference>
<keyword evidence="7" id="KW-1185">Reference proteome</keyword>
<evidence type="ECO:0000256" key="2">
    <source>
        <dbReference type="ARBA" id="ARBA00022448"/>
    </source>
</evidence>
<dbReference type="STRING" id="575540.Isop_2111"/>
<accession>E8R490</accession>
<dbReference type="Pfam" id="PF00005">
    <property type="entry name" value="ABC_tran"/>
    <property type="match status" value="1"/>
</dbReference>
<dbReference type="SUPFAM" id="SSF52540">
    <property type="entry name" value="P-loop containing nucleoside triphosphate hydrolases"/>
    <property type="match status" value="1"/>
</dbReference>
<name>E8R490_ISOPI</name>
<dbReference type="EMBL" id="CP002353">
    <property type="protein sequence ID" value="ADV62691.1"/>
    <property type="molecule type" value="Genomic_DNA"/>
</dbReference>
<evidence type="ECO:0000256" key="4">
    <source>
        <dbReference type="ARBA" id="ARBA00022840"/>
    </source>
</evidence>
<organism evidence="6 7">
    <name type="scientific">Isosphaera pallida (strain ATCC 43644 / DSM 9630 / IS1B)</name>
    <dbReference type="NCBI Taxonomy" id="575540"/>
    <lineage>
        <taxon>Bacteria</taxon>
        <taxon>Pseudomonadati</taxon>
        <taxon>Planctomycetota</taxon>
        <taxon>Planctomycetia</taxon>
        <taxon>Isosphaerales</taxon>
        <taxon>Isosphaeraceae</taxon>
        <taxon>Isosphaera</taxon>
    </lineage>
</organism>
<dbReference type="AlphaFoldDB" id="E8R490"/>
<dbReference type="InterPro" id="IPR027417">
    <property type="entry name" value="P-loop_NTPase"/>
</dbReference>
<dbReference type="GO" id="GO:0005524">
    <property type="term" value="F:ATP binding"/>
    <property type="evidence" value="ECO:0007669"/>
    <property type="project" value="UniProtKB-KW"/>
</dbReference>
<dbReference type="TCDB" id="3.A.1.146.2">
    <property type="family name" value="the atp-binding cassette (abc) superfamily"/>
</dbReference>
<dbReference type="HOGENOM" id="CLU_000604_1_2_0"/>
<evidence type="ECO:0000256" key="1">
    <source>
        <dbReference type="ARBA" id="ARBA00005417"/>
    </source>
</evidence>
<keyword evidence="3" id="KW-0547">Nucleotide-binding</keyword>
<dbReference type="Proteomes" id="UP000008631">
    <property type="component" value="Chromosome"/>
</dbReference>
<dbReference type="PANTHER" id="PTHR43335">
    <property type="entry name" value="ABC TRANSPORTER, ATP-BINDING PROTEIN"/>
    <property type="match status" value="1"/>
</dbReference>
<evidence type="ECO:0000259" key="5">
    <source>
        <dbReference type="PROSITE" id="PS50893"/>
    </source>
</evidence>
<evidence type="ECO:0000256" key="3">
    <source>
        <dbReference type="ARBA" id="ARBA00022741"/>
    </source>
</evidence>
<dbReference type="eggNOG" id="COG1131">
    <property type="taxonomic scope" value="Bacteria"/>
</dbReference>
<dbReference type="InterPro" id="IPR003439">
    <property type="entry name" value="ABC_transporter-like_ATP-bd"/>
</dbReference>
<evidence type="ECO:0000313" key="6">
    <source>
        <dbReference type="EMBL" id="ADV62691.1"/>
    </source>
</evidence>
<dbReference type="GO" id="GO:0016887">
    <property type="term" value="F:ATP hydrolysis activity"/>
    <property type="evidence" value="ECO:0007669"/>
    <property type="project" value="InterPro"/>
</dbReference>
<keyword evidence="2" id="KW-0813">Transport</keyword>
<dbReference type="CDD" id="cd03230">
    <property type="entry name" value="ABC_DR_subfamily_A"/>
    <property type="match status" value="1"/>
</dbReference>
<dbReference type="PANTHER" id="PTHR43335:SF2">
    <property type="entry name" value="ABC TRANSPORTER, ATP-BINDING PROTEIN"/>
    <property type="match status" value="1"/>
</dbReference>
<dbReference type="Gene3D" id="3.40.50.300">
    <property type="entry name" value="P-loop containing nucleotide triphosphate hydrolases"/>
    <property type="match status" value="1"/>
</dbReference>